<evidence type="ECO:0000313" key="2">
    <source>
        <dbReference type="EMBL" id="KAK0580107.1"/>
    </source>
</evidence>
<sequence>MSSRITPRTESLQFLQLKRPHTNVQYWTRETSENLFLACGCRGSKNGSFVNTDPVEDKQGALLDFVAYSSSQIAWCWIHRMHLYQALLCHFSSIILLCWSSMVRFDGWCGGGGGLVLGGGVVFCGGDDGGWVLGLGVVVVVWFWVVV</sequence>
<proteinExistence type="predicted"/>
<comment type="caution">
    <text evidence="2">The sequence shown here is derived from an EMBL/GenBank/DDBJ whole genome shotgun (WGS) entry which is preliminary data.</text>
</comment>
<keyword evidence="1" id="KW-0812">Transmembrane</keyword>
<keyword evidence="1" id="KW-0472">Membrane</keyword>
<feature type="transmembrane region" description="Helical" evidence="1">
    <location>
        <begin position="129"/>
        <end position="146"/>
    </location>
</feature>
<keyword evidence="1" id="KW-1133">Transmembrane helix</keyword>
<reference evidence="2" key="1">
    <citation type="journal article" date="2022" name="Plant J.">
        <title>Strategies of tolerance reflected in two North American maple genomes.</title>
        <authorList>
            <person name="McEvoy S.L."/>
            <person name="Sezen U.U."/>
            <person name="Trouern-Trend A."/>
            <person name="McMahon S.M."/>
            <person name="Schaberg P.G."/>
            <person name="Yang J."/>
            <person name="Wegrzyn J.L."/>
            <person name="Swenson N.G."/>
        </authorList>
    </citation>
    <scope>NUCLEOTIDE SEQUENCE</scope>
    <source>
        <strain evidence="2">NS2018</strain>
    </source>
</reference>
<dbReference type="EMBL" id="JAUESC010000385">
    <property type="protein sequence ID" value="KAK0580107.1"/>
    <property type="molecule type" value="Genomic_DNA"/>
</dbReference>
<dbReference type="Proteomes" id="UP001168877">
    <property type="component" value="Unassembled WGS sequence"/>
</dbReference>
<protein>
    <submittedName>
        <fullName evidence="2">Uncharacterized protein</fullName>
    </submittedName>
</protein>
<evidence type="ECO:0000256" key="1">
    <source>
        <dbReference type="SAM" id="Phobius"/>
    </source>
</evidence>
<feature type="transmembrane region" description="Helical" evidence="1">
    <location>
        <begin position="83"/>
        <end position="102"/>
    </location>
</feature>
<keyword evidence="3" id="KW-1185">Reference proteome</keyword>
<evidence type="ECO:0000313" key="3">
    <source>
        <dbReference type="Proteomes" id="UP001168877"/>
    </source>
</evidence>
<organism evidence="2 3">
    <name type="scientific">Acer saccharum</name>
    <name type="common">Sugar maple</name>
    <dbReference type="NCBI Taxonomy" id="4024"/>
    <lineage>
        <taxon>Eukaryota</taxon>
        <taxon>Viridiplantae</taxon>
        <taxon>Streptophyta</taxon>
        <taxon>Embryophyta</taxon>
        <taxon>Tracheophyta</taxon>
        <taxon>Spermatophyta</taxon>
        <taxon>Magnoliopsida</taxon>
        <taxon>eudicotyledons</taxon>
        <taxon>Gunneridae</taxon>
        <taxon>Pentapetalae</taxon>
        <taxon>rosids</taxon>
        <taxon>malvids</taxon>
        <taxon>Sapindales</taxon>
        <taxon>Sapindaceae</taxon>
        <taxon>Hippocastanoideae</taxon>
        <taxon>Acereae</taxon>
        <taxon>Acer</taxon>
    </lineage>
</organism>
<dbReference type="AlphaFoldDB" id="A0AA39VH86"/>
<accession>A0AA39VH86</accession>
<reference evidence="2" key="2">
    <citation type="submission" date="2023-06" db="EMBL/GenBank/DDBJ databases">
        <authorList>
            <person name="Swenson N.G."/>
            <person name="Wegrzyn J.L."/>
            <person name="Mcevoy S.L."/>
        </authorList>
    </citation>
    <scope>NUCLEOTIDE SEQUENCE</scope>
    <source>
        <strain evidence="2">NS2018</strain>
        <tissue evidence="2">Leaf</tissue>
    </source>
</reference>
<gene>
    <name evidence="2" type="ORF">LWI29_036447</name>
</gene>
<name>A0AA39VH86_ACESA</name>